<evidence type="ECO:0000313" key="2">
    <source>
        <dbReference type="Proteomes" id="UP000243459"/>
    </source>
</evidence>
<organism evidence="1 2">
    <name type="scientific">Asparagus officinalis</name>
    <name type="common">Garden asparagus</name>
    <dbReference type="NCBI Taxonomy" id="4686"/>
    <lineage>
        <taxon>Eukaryota</taxon>
        <taxon>Viridiplantae</taxon>
        <taxon>Streptophyta</taxon>
        <taxon>Embryophyta</taxon>
        <taxon>Tracheophyta</taxon>
        <taxon>Spermatophyta</taxon>
        <taxon>Magnoliopsida</taxon>
        <taxon>Liliopsida</taxon>
        <taxon>Asparagales</taxon>
        <taxon>Asparagaceae</taxon>
        <taxon>Asparagoideae</taxon>
        <taxon>Asparagus</taxon>
    </lineage>
</organism>
<name>A0A5P1EQP4_ASPOF</name>
<sequence>MRRQRKLRESLLKVGERRIWRMARSEEVSEDEGGARVDLGFLGIGTEAGAGAKAHRSWAGVGCRQEEDGSGGRDSEFTDLSTSVVFDMRGWV</sequence>
<dbReference type="Proteomes" id="UP000243459">
    <property type="component" value="Chromosome 5"/>
</dbReference>
<reference evidence="2" key="1">
    <citation type="journal article" date="2017" name="Nat. Commun.">
        <title>The asparagus genome sheds light on the origin and evolution of a young Y chromosome.</title>
        <authorList>
            <person name="Harkess A."/>
            <person name="Zhou J."/>
            <person name="Xu C."/>
            <person name="Bowers J.E."/>
            <person name="Van der Hulst R."/>
            <person name="Ayyampalayam S."/>
            <person name="Mercati F."/>
            <person name="Riccardi P."/>
            <person name="McKain M.R."/>
            <person name="Kakrana A."/>
            <person name="Tang H."/>
            <person name="Ray J."/>
            <person name="Groenendijk J."/>
            <person name="Arikit S."/>
            <person name="Mathioni S.M."/>
            <person name="Nakano M."/>
            <person name="Shan H."/>
            <person name="Telgmann-Rauber A."/>
            <person name="Kanno A."/>
            <person name="Yue Z."/>
            <person name="Chen H."/>
            <person name="Li W."/>
            <person name="Chen Y."/>
            <person name="Xu X."/>
            <person name="Zhang Y."/>
            <person name="Luo S."/>
            <person name="Chen H."/>
            <person name="Gao J."/>
            <person name="Mao Z."/>
            <person name="Pires J.C."/>
            <person name="Luo M."/>
            <person name="Kudrna D."/>
            <person name="Wing R.A."/>
            <person name="Meyers B.C."/>
            <person name="Yi K."/>
            <person name="Kong H."/>
            <person name="Lavrijsen P."/>
            <person name="Sunseri F."/>
            <person name="Falavigna A."/>
            <person name="Ye Y."/>
            <person name="Leebens-Mack J.H."/>
            <person name="Chen G."/>
        </authorList>
    </citation>
    <scope>NUCLEOTIDE SEQUENCE [LARGE SCALE GENOMIC DNA]</scope>
    <source>
        <strain evidence="2">cv. DH0086</strain>
    </source>
</reference>
<dbReference type="EMBL" id="CM007385">
    <property type="protein sequence ID" value="ONK68328.1"/>
    <property type="molecule type" value="Genomic_DNA"/>
</dbReference>
<dbReference type="Gramene" id="ONK68328">
    <property type="protein sequence ID" value="ONK68328"/>
    <property type="gene ID" value="A4U43_C05F10270"/>
</dbReference>
<keyword evidence="2" id="KW-1185">Reference proteome</keyword>
<accession>A0A5P1EQP4</accession>
<proteinExistence type="predicted"/>
<evidence type="ECO:0000313" key="1">
    <source>
        <dbReference type="EMBL" id="ONK68328.1"/>
    </source>
</evidence>
<protein>
    <submittedName>
        <fullName evidence="1">Uncharacterized protein</fullName>
    </submittedName>
</protein>
<dbReference type="AlphaFoldDB" id="A0A5P1EQP4"/>
<gene>
    <name evidence="1" type="ORF">A4U43_C05F10270</name>
</gene>